<feature type="compositionally biased region" description="Acidic residues" evidence="1">
    <location>
        <begin position="110"/>
        <end position="122"/>
    </location>
</feature>
<reference evidence="3" key="2">
    <citation type="submission" date="2023-05" db="EMBL/GenBank/DDBJ databases">
        <authorList>
            <consortium name="Lawrence Berkeley National Laboratory"/>
            <person name="Steindorff A."/>
            <person name="Hensen N."/>
            <person name="Bonometti L."/>
            <person name="Westerberg I."/>
            <person name="Brannstrom I.O."/>
            <person name="Guillou S."/>
            <person name="Cros-Aarteil S."/>
            <person name="Calhoun S."/>
            <person name="Haridas S."/>
            <person name="Kuo A."/>
            <person name="Mondo S."/>
            <person name="Pangilinan J."/>
            <person name="Riley R."/>
            <person name="Labutti K."/>
            <person name="Andreopoulos B."/>
            <person name="Lipzen A."/>
            <person name="Chen C."/>
            <person name="Yanf M."/>
            <person name="Daum C."/>
            <person name="Ng V."/>
            <person name="Clum A."/>
            <person name="Ohm R."/>
            <person name="Martin F."/>
            <person name="Silar P."/>
            <person name="Natvig D."/>
            <person name="Lalanne C."/>
            <person name="Gautier V."/>
            <person name="Ament-Velasquez S.L."/>
            <person name="Kruys A."/>
            <person name="Hutchinson M.I."/>
            <person name="Powell A.J."/>
            <person name="Barry K."/>
            <person name="Miller A.N."/>
            <person name="Grigoriev I.V."/>
            <person name="Debuchy R."/>
            <person name="Gladieux P."/>
            <person name="Thoren M.H."/>
            <person name="Johannesson H."/>
        </authorList>
    </citation>
    <scope>NUCLEOTIDE SEQUENCE</scope>
    <source>
        <strain evidence="3">CBS 892.96</strain>
    </source>
</reference>
<accession>A0AAN6VZ81</accession>
<reference evidence="3" key="1">
    <citation type="journal article" date="2023" name="Mol. Phylogenet. Evol.">
        <title>Genome-scale phylogeny and comparative genomics of the fungal order Sordariales.</title>
        <authorList>
            <person name="Hensen N."/>
            <person name="Bonometti L."/>
            <person name="Westerberg I."/>
            <person name="Brannstrom I.O."/>
            <person name="Guillou S."/>
            <person name="Cros-Aarteil S."/>
            <person name="Calhoun S."/>
            <person name="Haridas S."/>
            <person name="Kuo A."/>
            <person name="Mondo S."/>
            <person name="Pangilinan J."/>
            <person name="Riley R."/>
            <person name="LaButti K."/>
            <person name="Andreopoulos B."/>
            <person name="Lipzen A."/>
            <person name="Chen C."/>
            <person name="Yan M."/>
            <person name="Daum C."/>
            <person name="Ng V."/>
            <person name="Clum A."/>
            <person name="Steindorff A."/>
            <person name="Ohm R.A."/>
            <person name="Martin F."/>
            <person name="Silar P."/>
            <person name="Natvig D.O."/>
            <person name="Lalanne C."/>
            <person name="Gautier V."/>
            <person name="Ament-Velasquez S.L."/>
            <person name="Kruys A."/>
            <person name="Hutchinson M.I."/>
            <person name="Powell A.J."/>
            <person name="Barry K."/>
            <person name="Miller A.N."/>
            <person name="Grigoriev I.V."/>
            <person name="Debuchy R."/>
            <person name="Gladieux P."/>
            <person name="Hiltunen Thoren M."/>
            <person name="Johannesson H."/>
        </authorList>
    </citation>
    <scope>NUCLEOTIDE SEQUENCE</scope>
    <source>
        <strain evidence="3">CBS 892.96</strain>
    </source>
</reference>
<dbReference type="GO" id="GO:0005634">
    <property type="term" value="C:nucleus"/>
    <property type="evidence" value="ECO:0007669"/>
    <property type="project" value="InterPro"/>
</dbReference>
<dbReference type="EMBL" id="MU866563">
    <property type="protein sequence ID" value="KAK4171447.1"/>
    <property type="molecule type" value="Genomic_DNA"/>
</dbReference>
<feature type="region of interest" description="Disordered" evidence="1">
    <location>
        <begin position="1"/>
        <end position="23"/>
    </location>
</feature>
<keyword evidence="4" id="KW-1185">Reference proteome</keyword>
<feature type="compositionally biased region" description="Basic residues" evidence="1">
    <location>
        <begin position="93"/>
        <end position="103"/>
    </location>
</feature>
<feature type="compositionally biased region" description="Polar residues" evidence="1">
    <location>
        <begin position="1"/>
        <end position="16"/>
    </location>
</feature>
<dbReference type="GO" id="GO:0006325">
    <property type="term" value="P:chromatin organization"/>
    <property type="evidence" value="ECO:0007669"/>
    <property type="project" value="TreeGrafter"/>
</dbReference>
<dbReference type="PANTHER" id="PTHR12722:SF0">
    <property type="entry name" value="PROTEIN FAM50A"/>
    <property type="match status" value="1"/>
</dbReference>
<protein>
    <submittedName>
        <fullName evidence="3">XAP5, circadian clock regulator-domain-containing protein</fullName>
    </submittedName>
</protein>
<dbReference type="InterPro" id="IPR007005">
    <property type="entry name" value="XAP5"/>
</dbReference>
<feature type="compositionally biased region" description="Low complexity" evidence="1">
    <location>
        <begin position="52"/>
        <end position="67"/>
    </location>
</feature>
<name>A0AAN6VZ81_9PEZI</name>
<dbReference type="InterPro" id="IPR048337">
    <property type="entry name" value="FAM50A/XAP5_C"/>
</dbReference>
<evidence type="ECO:0000313" key="3">
    <source>
        <dbReference type="EMBL" id="KAK4171447.1"/>
    </source>
</evidence>
<evidence type="ECO:0000313" key="4">
    <source>
        <dbReference type="Proteomes" id="UP001302321"/>
    </source>
</evidence>
<organism evidence="3 4">
    <name type="scientific">Triangularia setosa</name>
    <dbReference type="NCBI Taxonomy" id="2587417"/>
    <lineage>
        <taxon>Eukaryota</taxon>
        <taxon>Fungi</taxon>
        <taxon>Dikarya</taxon>
        <taxon>Ascomycota</taxon>
        <taxon>Pezizomycotina</taxon>
        <taxon>Sordariomycetes</taxon>
        <taxon>Sordariomycetidae</taxon>
        <taxon>Sordariales</taxon>
        <taxon>Podosporaceae</taxon>
        <taxon>Triangularia</taxon>
    </lineage>
</organism>
<dbReference type="AlphaFoldDB" id="A0AAN6VZ81"/>
<feature type="domain" description="FAM50A/XAP5 C-terminal" evidence="2">
    <location>
        <begin position="192"/>
        <end position="365"/>
    </location>
</feature>
<comment type="caution">
    <text evidence="3">The sequence shown here is derived from an EMBL/GenBank/DDBJ whole genome shotgun (WGS) entry which is preliminary data.</text>
</comment>
<dbReference type="PANTHER" id="PTHR12722">
    <property type="entry name" value="XAP-5 PROTEIN-RELATED"/>
    <property type="match status" value="1"/>
</dbReference>
<sequence>MSDQNTTSRFTAQNKTTNERLSHTTVGLVGLADFRKRRAEVLEQQEREAREAAAAITRTNNSSNNNIPTPPDRSQTGTPAAVPSESETDRQPPAKKKKVKRAAKALVSFGDDDEENKEEEDGPQMIKPKSKKPTTSPAAESTSETSERKKIVNTSAPVIPKALTKAARLKEQAEKDALRKEFLILQAAVKQTEIAIPFVFYDGTNIPGGIVRVKKGDHIWLFLDKSRKVGAELGVGGDKNANARRDWARVGVDDLMLVRGGVIIPHHYEFYFFIMNKTIGPGGKRLFDYSAEAPLSSSTDGAAPAVTSSGGVVKTGAHIRTLEGAGDDPNWTKVVDRRWYQRNKHIYPASVWQEFDPDVDYSKEIQRDTGGNAFFFSGTK</sequence>
<dbReference type="Pfam" id="PF04921">
    <property type="entry name" value="XAP5"/>
    <property type="match status" value="1"/>
</dbReference>
<dbReference type="Proteomes" id="UP001302321">
    <property type="component" value="Unassembled WGS sequence"/>
</dbReference>
<evidence type="ECO:0000256" key="1">
    <source>
        <dbReference type="SAM" id="MobiDB-lite"/>
    </source>
</evidence>
<gene>
    <name evidence="3" type="ORF">QBC36DRAFT_94926</name>
</gene>
<feature type="region of interest" description="Disordered" evidence="1">
    <location>
        <begin position="43"/>
        <end position="153"/>
    </location>
</feature>
<evidence type="ECO:0000259" key="2">
    <source>
        <dbReference type="Pfam" id="PF04921"/>
    </source>
</evidence>
<proteinExistence type="predicted"/>
<feature type="compositionally biased region" description="Low complexity" evidence="1">
    <location>
        <begin position="133"/>
        <end position="144"/>
    </location>
</feature>